<organism evidence="3 4">
    <name type="scientific">Amblyomma americanum</name>
    <name type="common">Lone star tick</name>
    <dbReference type="NCBI Taxonomy" id="6943"/>
    <lineage>
        <taxon>Eukaryota</taxon>
        <taxon>Metazoa</taxon>
        <taxon>Ecdysozoa</taxon>
        <taxon>Arthropoda</taxon>
        <taxon>Chelicerata</taxon>
        <taxon>Arachnida</taxon>
        <taxon>Acari</taxon>
        <taxon>Parasitiformes</taxon>
        <taxon>Ixodida</taxon>
        <taxon>Ixodoidea</taxon>
        <taxon>Ixodidae</taxon>
        <taxon>Amblyomminae</taxon>
        <taxon>Amblyomma</taxon>
    </lineage>
</organism>
<feature type="compositionally biased region" description="Basic residues" evidence="1">
    <location>
        <begin position="635"/>
        <end position="655"/>
    </location>
</feature>
<evidence type="ECO:0000256" key="2">
    <source>
        <dbReference type="SAM" id="Phobius"/>
    </source>
</evidence>
<feature type="region of interest" description="Disordered" evidence="1">
    <location>
        <begin position="126"/>
        <end position="176"/>
    </location>
</feature>
<evidence type="ECO:0000256" key="1">
    <source>
        <dbReference type="SAM" id="MobiDB-lite"/>
    </source>
</evidence>
<feature type="compositionally biased region" description="Low complexity" evidence="1">
    <location>
        <begin position="161"/>
        <end position="176"/>
    </location>
</feature>
<feature type="region of interest" description="Disordered" evidence="1">
    <location>
        <begin position="346"/>
        <end position="382"/>
    </location>
</feature>
<dbReference type="AlphaFoldDB" id="A0AAQ4FL88"/>
<keyword evidence="2" id="KW-0812">Transmembrane</keyword>
<keyword evidence="2" id="KW-1133">Transmembrane helix</keyword>
<feature type="region of interest" description="Disordered" evidence="1">
    <location>
        <begin position="578"/>
        <end position="655"/>
    </location>
</feature>
<feature type="compositionally biased region" description="Low complexity" evidence="1">
    <location>
        <begin position="429"/>
        <end position="459"/>
    </location>
</feature>
<feature type="region of interest" description="Disordered" evidence="1">
    <location>
        <begin position="477"/>
        <end position="559"/>
    </location>
</feature>
<feature type="transmembrane region" description="Helical" evidence="2">
    <location>
        <begin position="12"/>
        <end position="38"/>
    </location>
</feature>
<dbReference type="Proteomes" id="UP001321473">
    <property type="component" value="Unassembled WGS sequence"/>
</dbReference>
<feature type="compositionally biased region" description="Polar residues" evidence="1">
    <location>
        <begin position="608"/>
        <end position="634"/>
    </location>
</feature>
<feature type="compositionally biased region" description="Polar residues" evidence="1">
    <location>
        <begin position="542"/>
        <end position="555"/>
    </location>
</feature>
<name>A0AAQ4FL88_AMBAM</name>
<feature type="region of interest" description="Disordered" evidence="1">
    <location>
        <begin position="405"/>
        <end position="461"/>
    </location>
</feature>
<proteinExistence type="predicted"/>
<evidence type="ECO:0000313" key="4">
    <source>
        <dbReference type="Proteomes" id="UP001321473"/>
    </source>
</evidence>
<dbReference type="EMBL" id="JARKHS020001330">
    <property type="protein sequence ID" value="KAK8787876.1"/>
    <property type="molecule type" value="Genomic_DNA"/>
</dbReference>
<protein>
    <submittedName>
        <fullName evidence="3">Uncharacterized protein</fullName>
    </submittedName>
</protein>
<feature type="compositionally biased region" description="Low complexity" evidence="1">
    <location>
        <begin position="405"/>
        <end position="414"/>
    </location>
</feature>
<sequence length="655" mass="71606">MNEIAPPPKYRLNLRVVLMSVLIWMGTFLVFAAISVTLAITTNAMYFLFIIMGLVVSTFAMAFYKPEGPWEPLVPYSKLCEPKLETHAPVYVEEKSSVYPPSPSMKSMTRSDPWLCTSAKTTLRSSFSSPRLRGAAADDDTWPAPSAPPRNPKAHLPAGFLPLAPTAPARSRSSSSLDAHSQCEQYKKKKLALWCDFLQVTTVSCHQPYGCYESRVMRTTYEEFHKISDNVETIECVERSEVVTLESAPVPEPPSTTIQVEEPVEPVAPEKKKRRLLWNIFSRSDDKTIVKEFPSDKNEDSESKAGLLDEEYMQGMPSTSKPRGIAEAPEFSKVVENIQRNIKESNNPYGILHKPKAEGAVATQRQMSKDWKTKKSASKGKQTIEALGSTPDLQSATVRGILSSSESSGSYSAAGGSGATPFWKEQESPQEPSPGSSSPMVSGAASGMSSASQLSLAGSTPKELDHQYLNEAFLKSRSSWDEPSHPESTTPFQNAVDGSPSQGSHHTAASKKAASNARSDEKEIWGSPSWNPPKNNACGEKASQTSLRDFCPQSSGDDKQLFRVTPLVQADLVEVTVINNPPPEKSGRASHSKLAGADAAEKPPQPSKYVQATSKTTDTGVQMVTCDGDNNSPTKKSKRKRLKLVPRIFRAKKKK</sequence>
<evidence type="ECO:0000313" key="3">
    <source>
        <dbReference type="EMBL" id="KAK8787876.1"/>
    </source>
</evidence>
<keyword evidence="2" id="KW-0472">Membrane</keyword>
<keyword evidence="4" id="KW-1185">Reference proteome</keyword>
<reference evidence="3 4" key="1">
    <citation type="journal article" date="2023" name="Arcadia Sci">
        <title>De novo assembly of a long-read Amblyomma americanum tick genome.</title>
        <authorList>
            <person name="Chou S."/>
            <person name="Poskanzer K.E."/>
            <person name="Rollins M."/>
            <person name="Thuy-Boun P.S."/>
        </authorList>
    </citation>
    <scope>NUCLEOTIDE SEQUENCE [LARGE SCALE GENOMIC DNA]</scope>
    <source>
        <strain evidence="3">F_SG_1</strain>
        <tissue evidence="3">Salivary glands</tissue>
    </source>
</reference>
<comment type="caution">
    <text evidence="3">The sequence shown here is derived from an EMBL/GenBank/DDBJ whole genome shotgun (WGS) entry which is preliminary data.</text>
</comment>
<feature type="transmembrane region" description="Helical" evidence="2">
    <location>
        <begin position="44"/>
        <end position="64"/>
    </location>
</feature>
<gene>
    <name evidence="3" type="ORF">V5799_022348</name>
</gene>
<accession>A0AAQ4FL88</accession>